<sequence length="72" mass="8907">MRYIILLVSILFLLLSIDSMLGVYLIAKGFIMVHIEQPFYFFMKLLLYFLMGILFFCMSFYYFKKYRRYKIQ</sequence>
<gene>
    <name evidence="2" type="ORF">BA086_25300</name>
</gene>
<feature type="transmembrane region" description="Helical" evidence="1">
    <location>
        <begin position="37"/>
        <end position="63"/>
    </location>
</feature>
<accession>A0A402XLJ5</accession>
<proteinExistence type="predicted"/>
<dbReference type="EMBL" id="RSUZ01000069">
    <property type="protein sequence ID" value="MIV66243.1"/>
    <property type="molecule type" value="Genomic_DNA"/>
</dbReference>
<dbReference type="AlphaFoldDB" id="A0A402XLJ5"/>
<evidence type="ECO:0000256" key="1">
    <source>
        <dbReference type="SAM" id="Phobius"/>
    </source>
</evidence>
<evidence type="ECO:0000313" key="2">
    <source>
        <dbReference type="EMBL" id="MIV66243.1"/>
    </source>
</evidence>
<dbReference type="Proteomes" id="UP000885414">
    <property type="component" value="Unassembled WGS sequence"/>
</dbReference>
<comment type="caution">
    <text evidence="2">The sequence shown here is derived from an EMBL/GenBank/DDBJ whole genome shotgun (WGS) entry which is preliminary data.</text>
</comment>
<keyword evidence="1" id="KW-0812">Transmembrane</keyword>
<organism evidence="2">
    <name type="scientific">Salmonella enterica</name>
    <name type="common">Salmonella choleraesuis</name>
    <dbReference type="NCBI Taxonomy" id="28901"/>
    <lineage>
        <taxon>Bacteria</taxon>
        <taxon>Pseudomonadati</taxon>
        <taxon>Pseudomonadota</taxon>
        <taxon>Gammaproteobacteria</taxon>
        <taxon>Enterobacterales</taxon>
        <taxon>Enterobacteriaceae</taxon>
        <taxon>Salmonella</taxon>
    </lineage>
</organism>
<keyword evidence="1" id="KW-0472">Membrane</keyword>
<protein>
    <submittedName>
        <fullName evidence="2">Uncharacterized protein</fullName>
    </submittedName>
</protein>
<keyword evidence="1" id="KW-1133">Transmembrane helix</keyword>
<reference evidence="2" key="1">
    <citation type="submission" date="2018-07" db="EMBL/GenBank/DDBJ databases">
        <authorList>
            <consortium name="GenomeTrakr network: Whole genome sequencing for foodborne pathogen traceback"/>
        </authorList>
    </citation>
    <scope>NUCLEOTIDE SEQUENCE [LARGE SCALE GENOMIC DNA]</scope>
    <source>
        <strain evidence="2">FDA00010322</strain>
    </source>
</reference>
<name>A0A402XLJ5_SALER</name>